<organism evidence="11">
    <name type="scientific">Desulfovibrio sp. U5L</name>
    <dbReference type="NCBI Taxonomy" id="596152"/>
    <lineage>
        <taxon>Bacteria</taxon>
        <taxon>Pseudomonadati</taxon>
        <taxon>Thermodesulfobacteriota</taxon>
        <taxon>Desulfovibrionia</taxon>
        <taxon>Desulfovibrionales</taxon>
        <taxon>Desulfovibrionaceae</taxon>
        <taxon>Desulfovibrio</taxon>
    </lineage>
</organism>
<evidence type="ECO:0000256" key="7">
    <source>
        <dbReference type="ARBA" id="ARBA00022840"/>
    </source>
</evidence>
<evidence type="ECO:0000256" key="4">
    <source>
        <dbReference type="ARBA" id="ARBA00022458"/>
    </source>
</evidence>
<keyword evidence="9" id="KW-0472">Membrane</keyword>
<dbReference type="SUPFAM" id="SSF52540">
    <property type="entry name" value="P-loop containing nucleoside triphosphate hydrolases"/>
    <property type="match status" value="1"/>
</dbReference>
<dbReference type="EMBL" id="JH600068">
    <property type="protein sequence ID" value="EIG51856.1"/>
    <property type="molecule type" value="Genomic_DNA"/>
</dbReference>
<comment type="similarity">
    <text evidence="2">Belongs to the ABC transporter superfamily.</text>
</comment>
<keyword evidence="3" id="KW-0813">Transport</keyword>
<proteinExistence type="inferred from homology"/>
<dbReference type="PANTHER" id="PTHR42711:SF5">
    <property type="entry name" value="ABC TRANSPORTER ATP-BINDING PROTEIN NATA"/>
    <property type="match status" value="1"/>
</dbReference>
<evidence type="ECO:0000256" key="1">
    <source>
        <dbReference type="ARBA" id="ARBA00004236"/>
    </source>
</evidence>
<dbReference type="eggNOG" id="COG1131">
    <property type="taxonomic scope" value="Bacteria"/>
</dbReference>
<evidence type="ECO:0000256" key="6">
    <source>
        <dbReference type="ARBA" id="ARBA00022741"/>
    </source>
</evidence>
<feature type="domain" description="ABC transporter" evidence="10">
    <location>
        <begin position="15"/>
        <end position="245"/>
    </location>
</feature>
<evidence type="ECO:0000256" key="3">
    <source>
        <dbReference type="ARBA" id="ARBA00022448"/>
    </source>
</evidence>
<evidence type="ECO:0000313" key="11">
    <source>
        <dbReference type="EMBL" id="EIG51856.1"/>
    </source>
</evidence>
<dbReference type="GO" id="GO:0005886">
    <property type="term" value="C:plasma membrane"/>
    <property type="evidence" value="ECO:0007669"/>
    <property type="project" value="UniProtKB-SubCell"/>
</dbReference>
<dbReference type="PROSITE" id="PS50893">
    <property type="entry name" value="ABC_TRANSPORTER_2"/>
    <property type="match status" value="1"/>
</dbReference>
<dbReference type="InterPro" id="IPR003593">
    <property type="entry name" value="AAA+_ATPase"/>
</dbReference>
<gene>
    <name evidence="11" type="ORF">DesU5LDRAFT_0139</name>
</gene>
<dbReference type="GO" id="GO:0016887">
    <property type="term" value="F:ATP hydrolysis activity"/>
    <property type="evidence" value="ECO:0007669"/>
    <property type="project" value="InterPro"/>
</dbReference>
<dbReference type="InterPro" id="IPR050763">
    <property type="entry name" value="ABC_transporter_ATP-binding"/>
</dbReference>
<dbReference type="STRING" id="596152.DesU5LDRAFT_0139"/>
<dbReference type="PANTHER" id="PTHR42711">
    <property type="entry name" value="ABC TRANSPORTER ATP-BINDING PROTEIN"/>
    <property type="match status" value="1"/>
</dbReference>
<dbReference type="PROSITE" id="PS00211">
    <property type="entry name" value="ABC_TRANSPORTER_1"/>
    <property type="match status" value="1"/>
</dbReference>
<protein>
    <submittedName>
        <fullName evidence="11">ABC-type multidrug transport system, ATPase component</fullName>
    </submittedName>
</protein>
<dbReference type="SMART" id="SM00382">
    <property type="entry name" value="AAA"/>
    <property type="match status" value="1"/>
</dbReference>
<dbReference type="AlphaFoldDB" id="I2PWF0"/>
<dbReference type="HOGENOM" id="CLU_000604_1_2_7"/>
<dbReference type="FunFam" id="3.40.50.300:FF:000589">
    <property type="entry name" value="ABC transporter, ATP-binding subunit"/>
    <property type="match status" value="1"/>
</dbReference>
<evidence type="ECO:0000256" key="5">
    <source>
        <dbReference type="ARBA" id="ARBA00022475"/>
    </source>
</evidence>
<evidence type="ECO:0000256" key="9">
    <source>
        <dbReference type="ARBA" id="ARBA00023136"/>
    </source>
</evidence>
<keyword evidence="5" id="KW-1003">Cell membrane</keyword>
<evidence type="ECO:0000256" key="8">
    <source>
        <dbReference type="ARBA" id="ARBA00022967"/>
    </source>
</evidence>
<evidence type="ECO:0000259" key="10">
    <source>
        <dbReference type="PROSITE" id="PS50893"/>
    </source>
</evidence>
<evidence type="ECO:0000256" key="2">
    <source>
        <dbReference type="ARBA" id="ARBA00005417"/>
    </source>
</evidence>
<dbReference type="InterPro" id="IPR027417">
    <property type="entry name" value="P-loop_NTPase"/>
</dbReference>
<dbReference type="GO" id="GO:0005524">
    <property type="term" value="F:ATP binding"/>
    <property type="evidence" value="ECO:0007669"/>
    <property type="project" value="UniProtKB-KW"/>
</dbReference>
<keyword evidence="7" id="KW-0067">ATP-binding</keyword>
<dbReference type="OrthoDB" id="9809450at2"/>
<name>I2PWF0_9BACT</name>
<accession>I2PWF0</accession>
<keyword evidence="8" id="KW-1278">Translocase</keyword>
<reference evidence="11" key="1">
    <citation type="submission" date="2011-11" db="EMBL/GenBank/DDBJ databases">
        <title>Improved High-Quality Draft sequence of Desulfovibrio sp. U5L.</title>
        <authorList>
            <consortium name="US DOE Joint Genome Institute"/>
            <person name="Lucas S."/>
            <person name="Han J."/>
            <person name="Lapidus A."/>
            <person name="Cheng J.-F."/>
            <person name="Goodwin L."/>
            <person name="Pitluck S."/>
            <person name="Peters L."/>
            <person name="Ovchinnikova G."/>
            <person name="Held B."/>
            <person name="Detter J.C."/>
            <person name="Han C."/>
            <person name="Tapia R."/>
            <person name="Land M."/>
            <person name="Hauser L."/>
            <person name="Kyrpides N."/>
            <person name="Ivanova N."/>
            <person name="Pagani I."/>
            <person name="Gabster J."/>
            <person name="Walker C."/>
            <person name="Stolyar S."/>
            <person name="Stahl D."/>
            <person name="Arkin A."/>
            <person name="Dehal P."/>
            <person name="Hazen T."/>
            <person name="Woyke T."/>
        </authorList>
    </citation>
    <scope>NUCLEOTIDE SEQUENCE [LARGE SCALE GENOMIC DNA]</scope>
    <source>
        <strain evidence="11">U5L</strain>
    </source>
</reference>
<keyword evidence="6" id="KW-0547">Nucleotide-binding</keyword>
<dbReference type="Gene3D" id="3.40.50.300">
    <property type="entry name" value="P-loop containing nucleotide triphosphate hydrolases"/>
    <property type="match status" value="1"/>
</dbReference>
<dbReference type="InterPro" id="IPR017871">
    <property type="entry name" value="ABC_transporter-like_CS"/>
</dbReference>
<sequence length="312" mass="34688">MEPSTDTPVPDIPVIEVEAARKDYGPLRAVDDVSFVVRRGECFGLLGPNGAGKTTTIRMIYGFSPRTSGTVRVFGLDIATHFRRIRSRLGVCQQGNTLDPDLSVLENLLVFAGYFRIPRREALARAGELLAFFALEGKKRFQYEELSGGMARRLMLARAIMNRPDLLILDEPTTGLDPQSRNTLWDRLLDLKRQGLTILLTTHAMEEAERFCDRLCIIDHGRVAAGGDPAGLVAGSVGRHVLEVESPGADLPAYLAAEGLRFDRSGRRLLIYGEDRATLLAIRDRFCPEGGYFRPATLEDVFLRLTGRELRE</sequence>
<keyword evidence="4" id="KW-0536">Nodulation</keyword>
<dbReference type="InterPro" id="IPR003439">
    <property type="entry name" value="ABC_transporter-like_ATP-bd"/>
</dbReference>
<dbReference type="Pfam" id="PF00005">
    <property type="entry name" value="ABC_tran"/>
    <property type="match status" value="1"/>
</dbReference>
<comment type="subcellular location">
    <subcellularLocation>
        <location evidence="1">Cell membrane</location>
    </subcellularLocation>
</comment>